<protein>
    <submittedName>
        <fullName evidence="2">Uncharacterized protein</fullName>
    </submittedName>
</protein>
<dbReference type="Proteomes" id="UP000823388">
    <property type="component" value="Chromosome 3N"/>
</dbReference>
<keyword evidence="3" id="KW-1185">Reference proteome</keyword>
<feature type="region of interest" description="Disordered" evidence="1">
    <location>
        <begin position="182"/>
        <end position="206"/>
    </location>
</feature>
<dbReference type="PANTHER" id="PTHR31865:SF5">
    <property type="entry name" value="OS05G0140300 PROTEIN"/>
    <property type="match status" value="1"/>
</dbReference>
<sequence length="291" mass="30499">MATATTTEQQLGRVREDDEQRGFVDCDGGDRGVVAREAASRRVSRLAVEGGDTDSTRAGRAQGVLAGRPGRLQDDAVAARRRRSFGGARALPPPHAWLAIEDTKRQHDSDPEAAEEQWARFLGAAGAAARQQRRRSSFTVVRRERAGREAWLDRAWEMKRSWHERNGGAPDADTPVVLVVGKGGGGGGASGASSPAHSQHAGSVGGGGVAMDVDEVRACRDLGLELPSDCTVEIQCYGLTSGGSSPTHTASRGADSPCAVSSPGADPMDVKARLKVWAQAVALASSTHLSS</sequence>
<dbReference type="EMBL" id="CM029042">
    <property type="protein sequence ID" value="KAG2616305.1"/>
    <property type="molecule type" value="Genomic_DNA"/>
</dbReference>
<reference evidence="2 3" key="1">
    <citation type="submission" date="2020-05" db="EMBL/GenBank/DDBJ databases">
        <title>WGS assembly of Panicum virgatum.</title>
        <authorList>
            <person name="Lovell J.T."/>
            <person name="Jenkins J."/>
            <person name="Shu S."/>
            <person name="Juenger T.E."/>
            <person name="Schmutz J."/>
        </authorList>
    </citation>
    <scope>NUCLEOTIDE SEQUENCE [LARGE SCALE GENOMIC DNA]</scope>
    <source>
        <strain evidence="3">cv. AP13</strain>
    </source>
</reference>
<organism evidence="2 3">
    <name type="scientific">Panicum virgatum</name>
    <name type="common">Blackwell switchgrass</name>
    <dbReference type="NCBI Taxonomy" id="38727"/>
    <lineage>
        <taxon>Eukaryota</taxon>
        <taxon>Viridiplantae</taxon>
        <taxon>Streptophyta</taxon>
        <taxon>Embryophyta</taxon>
        <taxon>Tracheophyta</taxon>
        <taxon>Spermatophyta</taxon>
        <taxon>Magnoliopsida</taxon>
        <taxon>Liliopsida</taxon>
        <taxon>Poales</taxon>
        <taxon>Poaceae</taxon>
        <taxon>PACMAD clade</taxon>
        <taxon>Panicoideae</taxon>
        <taxon>Panicodae</taxon>
        <taxon>Paniceae</taxon>
        <taxon>Panicinae</taxon>
        <taxon>Panicum</taxon>
        <taxon>Panicum sect. Hiantes</taxon>
    </lineage>
</organism>
<dbReference type="OrthoDB" id="786837at2759"/>
<comment type="caution">
    <text evidence="2">The sequence shown here is derived from an EMBL/GenBank/DDBJ whole genome shotgun (WGS) entry which is preliminary data.</text>
</comment>
<gene>
    <name evidence="2" type="ORF">PVAP13_3NG176400</name>
</gene>
<feature type="region of interest" description="Disordered" evidence="1">
    <location>
        <begin position="1"/>
        <end position="64"/>
    </location>
</feature>
<feature type="compositionally biased region" description="Basic and acidic residues" evidence="1">
    <location>
        <begin position="13"/>
        <end position="40"/>
    </location>
</feature>
<dbReference type="AlphaFoldDB" id="A0A8T0U3Q4"/>
<dbReference type="PANTHER" id="PTHR31865">
    <property type="entry name" value="OSJNBA0071G03.3 PROTEIN"/>
    <property type="match status" value="1"/>
</dbReference>
<feature type="compositionally biased region" description="Polar residues" evidence="1">
    <location>
        <begin position="1"/>
        <end position="10"/>
    </location>
</feature>
<evidence type="ECO:0000313" key="2">
    <source>
        <dbReference type="EMBL" id="KAG2616305.1"/>
    </source>
</evidence>
<evidence type="ECO:0000256" key="1">
    <source>
        <dbReference type="SAM" id="MobiDB-lite"/>
    </source>
</evidence>
<name>A0A8T0U3Q4_PANVG</name>
<accession>A0A8T0U3Q4</accession>
<feature type="compositionally biased region" description="Low complexity" evidence="1">
    <location>
        <begin position="191"/>
        <end position="202"/>
    </location>
</feature>
<feature type="region of interest" description="Disordered" evidence="1">
    <location>
        <begin position="242"/>
        <end position="265"/>
    </location>
</feature>
<proteinExistence type="predicted"/>
<evidence type="ECO:0000313" key="3">
    <source>
        <dbReference type="Proteomes" id="UP000823388"/>
    </source>
</evidence>